<keyword evidence="5 13" id="KW-0255">Endonuclease</keyword>
<sequence length="404" mass="44449">MIIRKNILRTFLFGLSLLLSVAAWISCERVDTDADDPGIALQHGEVDHLKGSQFVTVTASGEWTITLSFGGDEDDWAEVDAVSGYGNRNNILLRYSENGSESDRSVTLVLTASGKDATCTLVQKGVAGSTGGDDPGPGGDDVPQAVPLWLELPEVSTDEGMRFVMHDMTVGGIPTRNYSLLWDDDALVARWVAYPLSRWSIGTEDVGRTDDWQYDPDVPREFQPCLYKGFPSGGSYGYDRGHQIPSADRQNRNSNRQTFYFTNMTPQRSGFNQKIWANLENHVRRIADGTDTLYVVTGCIVEGSTDTANDNEGKKVTVPSFYFKALLKYQKTGATSGVGGYSAAAFYLEHRNYSQDAPDASMLMSIDELEERIGIDFFVNLGRVLGEANAARVESEKPAEGIWL</sequence>
<evidence type="ECO:0000256" key="9">
    <source>
        <dbReference type="PIRSR" id="PIRSR640255-2"/>
    </source>
</evidence>
<reference evidence="13" key="2">
    <citation type="journal article" date="2021" name="PeerJ">
        <title>Extensive microbial diversity within the chicken gut microbiome revealed by metagenomics and culture.</title>
        <authorList>
            <person name="Gilroy R."/>
            <person name="Ravi A."/>
            <person name="Getino M."/>
            <person name="Pursley I."/>
            <person name="Horton D.L."/>
            <person name="Alikhan N.F."/>
            <person name="Baker D."/>
            <person name="Gharbi K."/>
            <person name="Hall N."/>
            <person name="Watson M."/>
            <person name="Adriaenssens E.M."/>
            <person name="Foster-Nyarko E."/>
            <person name="Jarju S."/>
            <person name="Secka A."/>
            <person name="Antonio M."/>
            <person name="Oren A."/>
            <person name="Chaudhuri R.R."/>
            <person name="La Ragione R."/>
            <person name="Hildebrand F."/>
            <person name="Pallen M.J."/>
        </authorList>
    </citation>
    <scope>NUCLEOTIDE SEQUENCE</scope>
    <source>
        <strain evidence="13">G3-8215</strain>
    </source>
</reference>
<feature type="domain" description="ENPP1-3/EXOG-like endonuclease/phosphodiesterase" evidence="11">
    <location>
        <begin position="175"/>
        <end position="384"/>
    </location>
</feature>
<dbReference type="Gene3D" id="3.40.570.10">
    <property type="entry name" value="Extracellular Endonuclease, subunit A"/>
    <property type="match status" value="1"/>
</dbReference>
<name>A0A940DTI3_9BACT</name>
<feature type="domain" description="DNA/RNA non-specific endonuclease/pyrophosphatase/phosphodiesterase" evidence="12">
    <location>
        <begin position="174"/>
        <end position="384"/>
    </location>
</feature>
<dbReference type="SMART" id="SM00477">
    <property type="entry name" value="NUC"/>
    <property type="match status" value="1"/>
</dbReference>
<feature type="signal peptide" evidence="10">
    <location>
        <begin position="1"/>
        <end position="25"/>
    </location>
</feature>
<comment type="cofactor">
    <cofactor evidence="1">
        <name>Mg(2+)</name>
        <dbReference type="ChEBI" id="CHEBI:18420"/>
    </cofactor>
</comment>
<feature type="active site" description="Proton acceptor" evidence="8">
    <location>
        <position position="242"/>
    </location>
</feature>
<dbReference type="PANTHER" id="PTHR13966:SF5">
    <property type="entry name" value="ENDONUCLEASE G, MITOCHONDRIAL"/>
    <property type="match status" value="1"/>
</dbReference>
<evidence type="ECO:0000256" key="8">
    <source>
        <dbReference type="PIRSR" id="PIRSR640255-1"/>
    </source>
</evidence>
<dbReference type="InterPro" id="IPR001604">
    <property type="entry name" value="Endo_G_ENPP1-like_dom"/>
</dbReference>
<evidence type="ECO:0000256" key="4">
    <source>
        <dbReference type="ARBA" id="ARBA00022723"/>
    </source>
</evidence>
<evidence type="ECO:0000313" key="14">
    <source>
        <dbReference type="Proteomes" id="UP000725002"/>
    </source>
</evidence>
<keyword evidence="3" id="KW-0540">Nuclease</keyword>
<dbReference type="SMART" id="SM00892">
    <property type="entry name" value="Endonuclease_NS"/>
    <property type="match status" value="1"/>
</dbReference>
<accession>A0A940DTI3</accession>
<evidence type="ECO:0000313" key="13">
    <source>
        <dbReference type="EMBL" id="MBO8484355.1"/>
    </source>
</evidence>
<dbReference type="GO" id="GO:0004519">
    <property type="term" value="F:endonuclease activity"/>
    <property type="evidence" value="ECO:0007669"/>
    <property type="project" value="UniProtKB-KW"/>
</dbReference>
<dbReference type="CDD" id="cd14948">
    <property type="entry name" value="BACON"/>
    <property type="match status" value="1"/>
</dbReference>
<keyword evidence="7" id="KW-0460">Magnesium</keyword>
<evidence type="ECO:0000256" key="1">
    <source>
        <dbReference type="ARBA" id="ARBA00001946"/>
    </source>
</evidence>
<reference evidence="13" key="1">
    <citation type="submission" date="2020-10" db="EMBL/GenBank/DDBJ databases">
        <authorList>
            <person name="Gilroy R."/>
        </authorList>
    </citation>
    <scope>NUCLEOTIDE SEQUENCE</scope>
    <source>
        <strain evidence="13">G3-8215</strain>
    </source>
</reference>
<evidence type="ECO:0000256" key="3">
    <source>
        <dbReference type="ARBA" id="ARBA00022722"/>
    </source>
</evidence>
<evidence type="ECO:0000259" key="12">
    <source>
        <dbReference type="SMART" id="SM00892"/>
    </source>
</evidence>
<evidence type="ECO:0000259" key="11">
    <source>
        <dbReference type="SMART" id="SM00477"/>
    </source>
</evidence>
<dbReference type="Proteomes" id="UP000725002">
    <property type="component" value="Unassembled WGS sequence"/>
</dbReference>
<dbReference type="Pfam" id="PF01223">
    <property type="entry name" value="Endonuclease_NS"/>
    <property type="match status" value="1"/>
</dbReference>
<dbReference type="EMBL" id="JADILV010000071">
    <property type="protein sequence ID" value="MBO8484355.1"/>
    <property type="molecule type" value="Genomic_DNA"/>
</dbReference>
<organism evidence="13 14">
    <name type="scientific">Candidatus Cryptobacteroides avicola</name>
    <dbReference type="NCBI Taxonomy" id="2840757"/>
    <lineage>
        <taxon>Bacteria</taxon>
        <taxon>Pseudomonadati</taxon>
        <taxon>Bacteroidota</taxon>
        <taxon>Bacteroidia</taxon>
        <taxon>Bacteroidales</taxon>
        <taxon>Candidatus Cryptobacteroides</taxon>
    </lineage>
</organism>
<dbReference type="InterPro" id="IPR044929">
    <property type="entry name" value="DNA/RNA_non-sp_Endonuclease_sf"/>
</dbReference>
<keyword evidence="6" id="KW-0378">Hydrolase</keyword>
<dbReference type="Gene3D" id="2.60.40.10">
    <property type="entry name" value="Immunoglobulins"/>
    <property type="match status" value="1"/>
</dbReference>
<dbReference type="PANTHER" id="PTHR13966">
    <property type="entry name" value="ENDONUCLEASE RELATED"/>
    <property type="match status" value="1"/>
</dbReference>
<keyword evidence="10" id="KW-0732">Signal</keyword>
<keyword evidence="4 9" id="KW-0479">Metal-binding</keyword>
<evidence type="ECO:0000256" key="2">
    <source>
        <dbReference type="ARBA" id="ARBA00010052"/>
    </source>
</evidence>
<evidence type="ECO:0000256" key="10">
    <source>
        <dbReference type="SAM" id="SignalP"/>
    </source>
</evidence>
<dbReference type="InterPro" id="IPR013783">
    <property type="entry name" value="Ig-like_fold"/>
</dbReference>
<dbReference type="SUPFAM" id="SSF54060">
    <property type="entry name" value="His-Me finger endonucleases"/>
    <property type="match status" value="1"/>
</dbReference>
<dbReference type="InterPro" id="IPR018524">
    <property type="entry name" value="DNA/RNA_endonuclease_AS"/>
</dbReference>
<feature type="binding site" evidence="9">
    <location>
        <position position="272"/>
    </location>
    <ligand>
        <name>Mg(2+)</name>
        <dbReference type="ChEBI" id="CHEBI:18420"/>
        <note>catalytic</note>
    </ligand>
</feature>
<comment type="similarity">
    <text evidence="2">Belongs to the DNA/RNA non-specific endonuclease family.</text>
</comment>
<proteinExistence type="inferred from homology"/>
<dbReference type="PROSITE" id="PS51257">
    <property type="entry name" value="PROKAR_LIPOPROTEIN"/>
    <property type="match status" value="1"/>
</dbReference>
<feature type="chain" id="PRO_5037234689" evidence="10">
    <location>
        <begin position="26"/>
        <end position="404"/>
    </location>
</feature>
<dbReference type="AlphaFoldDB" id="A0A940DTI3"/>
<dbReference type="GO" id="GO:0016787">
    <property type="term" value="F:hydrolase activity"/>
    <property type="evidence" value="ECO:0007669"/>
    <property type="project" value="UniProtKB-KW"/>
</dbReference>
<dbReference type="GO" id="GO:0046872">
    <property type="term" value="F:metal ion binding"/>
    <property type="evidence" value="ECO:0007669"/>
    <property type="project" value="UniProtKB-KW"/>
</dbReference>
<dbReference type="PROSITE" id="PS01070">
    <property type="entry name" value="NUCLEASE_NON_SPEC"/>
    <property type="match status" value="1"/>
</dbReference>
<dbReference type="InterPro" id="IPR020821">
    <property type="entry name" value="ENPP1-3/EXOG-like_nuc-like"/>
</dbReference>
<dbReference type="InterPro" id="IPR040255">
    <property type="entry name" value="Non-specific_endonuclease"/>
</dbReference>
<dbReference type="GO" id="GO:0003676">
    <property type="term" value="F:nucleic acid binding"/>
    <property type="evidence" value="ECO:0007669"/>
    <property type="project" value="InterPro"/>
</dbReference>
<comment type="caution">
    <text evidence="13">The sequence shown here is derived from an EMBL/GenBank/DDBJ whole genome shotgun (WGS) entry which is preliminary data.</text>
</comment>
<gene>
    <name evidence="13" type="ORF">IAB75_09640</name>
</gene>
<evidence type="ECO:0000256" key="5">
    <source>
        <dbReference type="ARBA" id="ARBA00022759"/>
    </source>
</evidence>
<dbReference type="InterPro" id="IPR044925">
    <property type="entry name" value="His-Me_finger_sf"/>
</dbReference>
<evidence type="ECO:0000256" key="7">
    <source>
        <dbReference type="ARBA" id="ARBA00022842"/>
    </source>
</evidence>
<dbReference type="InterPro" id="IPR024361">
    <property type="entry name" value="BACON"/>
</dbReference>
<protein>
    <submittedName>
        <fullName evidence="13">DNA/RNA non-specific endonuclease</fullName>
    </submittedName>
</protein>
<evidence type="ECO:0000256" key="6">
    <source>
        <dbReference type="ARBA" id="ARBA00022801"/>
    </source>
</evidence>